<dbReference type="SUPFAM" id="SSF81301">
    <property type="entry name" value="Nucleotidyltransferase"/>
    <property type="match status" value="2"/>
</dbReference>
<keyword evidence="5 7" id="KW-0460">Magnesium</keyword>
<dbReference type="Gene3D" id="1.20.120.330">
    <property type="entry name" value="Nucleotidyltransferases domain 2"/>
    <property type="match status" value="2"/>
</dbReference>
<comment type="catalytic activity">
    <reaction evidence="7">
        <text>[glutamine synthetase]-O(4)-(5'-adenylyl)-L-tyrosine + phosphate = [glutamine synthetase]-L-tyrosine + ADP</text>
        <dbReference type="Rhea" id="RHEA:43716"/>
        <dbReference type="Rhea" id="RHEA-COMP:10660"/>
        <dbReference type="Rhea" id="RHEA-COMP:10661"/>
        <dbReference type="ChEBI" id="CHEBI:43474"/>
        <dbReference type="ChEBI" id="CHEBI:46858"/>
        <dbReference type="ChEBI" id="CHEBI:83624"/>
        <dbReference type="ChEBI" id="CHEBI:456216"/>
        <dbReference type="EC" id="2.7.7.89"/>
    </reaction>
</comment>
<keyword evidence="10" id="KW-0436">Ligase</keyword>
<dbReference type="OrthoDB" id="9759366at2"/>
<dbReference type="EC" id="2.7.7.89" evidence="7"/>
<feature type="domain" description="Glutamate-ammonia ligase adenylyltransferase repeated" evidence="8">
    <location>
        <begin position="582"/>
        <end position="825"/>
    </location>
</feature>
<comment type="similarity">
    <text evidence="7">Belongs to the GlnE family.</text>
</comment>
<dbReference type="AlphaFoldDB" id="A0A1C3RL73"/>
<dbReference type="STRING" id="1867952.MTBPR1_80116"/>
<evidence type="ECO:0000259" key="8">
    <source>
        <dbReference type="Pfam" id="PF03710"/>
    </source>
</evidence>
<dbReference type="NCBIfam" id="NF010706">
    <property type="entry name" value="PRK14108.1"/>
    <property type="match status" value="1"/>
</dbReference>
<evidence type="ECO:0000259" key="9">
    <source>
        <dbReference type="Pfam" id="PF08335"/>
    </source>
</evidence>
<dbReference type="Gene3D" id="1.20.120.1510">
    <property type="match status" value="1"/>
</dbReference>
<feature type="domain" description="PII-uridylyltransferase/Glutamine-synthetase adenylyltransferase" evidence="9">
    <location>
        <begin position="848"/>
        <end position="985"/>
    </location>
</feature>
<dbReference type="GO" id="GO:0016874">
    <property type="term" value="F:ligase activity"/>
    <property type="evidence" value="ECO:0007669"/>
    <property type="project" value="UniProtKB-KW"/>
</dbReference>
<keyword evidence="1 7" id="KW-0808">Transferase</keyword>
<evidence type="ECO:0000256" key="6">
    <source>
        <dbReference type="ARBA" id="ARBA00023268"/>
    </source>
</evidence>
<dbReference type="NCBIfam" id="NF008292">
    <property type="entry name" value="PRK11072.1"/>
    <property type="match status" value="1"/>
</dbReference>
<evidence type="ECO:0000256" key="5">
    <source>
        <dbReference type="ARBA" id="ARBA00022842"/>
    </source>
</evidence>
<dbReference type="Pfam" id="PF08335">
    <property type="entry name" value="GlnD_UR_UTase"/>
    <property type="match status" value="2"/>
</dbReference>
<evidence type="ECO:0000256" key="2">
    <source>
        <dbReference type="ARBA" id="ARBA00022695"/>
    </source>
</evidence>
<dbReference type="InterPro" id="IPR013546">
    <property type="entry name" value="PII_UdlTrfase/GS_AdlTrfase"/>
</dbReference>
<dbReference type="CDD" id="cd05401">
    <property type="entry name" value="NT_GlnE_GlnD_like"/>
    <property type="match status" value="2"/>
</dbReference>
<keyword evidence="11" id="KW-1185">Reference proteome</keyword>
<dbReference type="PANTHER" id="PTHR30621">
    <property type="entry name" value="GLUTAMINE SYNTHETASE ADENYLYLTRANSFERASE"/>
    <property type="match status" value="1"/>
</dbReference>
<dbReference type="InterPro" id="IPR023057">
    <property type="entry name" value="GlnE"/>
</dbReference>
<dbReference type="GO" id="GO:0000287">
    <property type="term" value="F:magnesium ion binding"/>
    <property type="evidence" value="ECO:0007669"/>
    <property type="project" value="UniProtKB-UniRule"/>
</dbReference>
<comment type="catalytic activity">
    <reaction evidence="7">
        <text>[glutamine synthetase]-L-tyrosine + ATP = [glutamine synthetase]-O(4)-(5'-adenylyl)-L-tyrosine + diphosphate</text>
        <dbReference type="Rhea" id="RHEA:18589"/>
        <dbReference type="Rhea" id="RHEA-COMP:10660"/>
        <dbReference type="Rhea" id="RHEA-COMP:10661"/>
        <dbReference type="ChEBI" id="CHEBI:30616"/>
        <dbReference type="ChEBI" id="CHEBI:33019"/>
        <dbReference type="ChEBI" id="CHEBI:46858"/>
        <dbReference type="ChEBI" id="CHEBI:83624"/>
        <dbReference type="EC" id="2.7.7.42"/>
    </reaction>
</comment>
<accession>A0A1C3RL73</accession>
<dbReference type="GO" id="GO:0005829">
    <property type="term" value="C:cytosol"/>
    <property type="evidence" value="ECO:0007669"/>
    <property type="project" value="TreeGrafter"/>
</dbReference>
<evidence type="ECO:0000313" key="10">
    <source>
        <dbReference type="EMBL" id="SCA58062.1"/>
    </source>
</evidence>
<keyword evidence="6 7" id="KW-0511">Multifunctional enzyme</keyword>
<evidence type="ECO:0000256" key="7">
    <source>
        <dbReference type="HAMAP-Rule" id="MF_00802"/>
    </source>
</evidence>
<dbReference type="SUPFAM" id="SSF81593">
    <property type="entry name" value="Nucleotidyltransferase substrate binding subunit/domain"/>
    <property type="match status" value="2"/>
</dbReference>
<comment type="cofactor">
    <cofactor evidence="7">
        <name>Mg(2+)</name>
        <dbReference type="ChEBI" id="CHEBI:18420"/>
    </cofactor>
</comment>
<gene>
    <name evidence="7 10" type="primary">glnE</name>
    <name evidence="10" type="ORF">MTBPR1_80116</name>
</gene>
<dbReference type="HAMAP" id="MF_00802">
    <property type="entry name" value="GlnE"/>
    <property type="match status" value="1"/>
</dbReference>
<dbReference type="RefSeq" id="WP_069190062.1">
    <property type="nucleotide sequence ID" value="NZ_FLYE01000047.1"/>
</dbReference>
<protein>
    <recommendedName>
        <fullName evidence="7">Bifunctional glutamine synthetase adenylyltransferase/adenylyl-removing enzyme</fullName>
    </recommendedName>
    <alternativeName>
        <fullName evidence="7">ATP:glutamine synthetase adenylyltransferase</fullName>
    </alternativeName>
    <alternativeName>
        <fullName evidence="7">ATase</fullName>
    </alternativeName>
    <domain>
        <recommendedName>
            <fullName evidence="7">Glutamine synthetase adenylyl-L-tyrosine phosphorylase</fullName>
            <ecNumber evidence="7">2.7.7.89</ecNumber>
        </recommendedName>
        <alternativeName>
            <fullName evidence="7">Adenylyl removase</fullName>
            <shortName evidence="7">AR</shortName>
            <shortName evidence="7">AT-N</shortName>
        </alternativeName>
    </domain>
    <domain>
        <recommendedName>
            <fullName evidence="7">Glutamine synthetase adenylyl transferase</fullName>
            <ecNumber evidence="7">2.7.7.42</ecNumber>
        </recommendedName>
        <alternativeName>
            <fullName evidence="7">Adenylyl transferase</fullName>
            <shortName evidence="7">AT</shortName>
            <shortName evidence="7">AT-C</shortName>
        </alternativeName>
    </domain>
</protein>
<organism evidence="10 11">
    <name type="scientific">Candidatus Terasakiella magnetica</name>
    <dbReference type="NCBI Taxonomy" id="1867952"/>
    <lineage>
        <taxon>Bacteria</taxon>
        <taxon>Pseudomonadati</taxon>
        <taxon>Pseudomonadota</taxon>
        <taxon>Alphaproteobacteria</taxon>
        <taxon>Rhodospirillales</taxon>
        <taxon>Terasakiellaceae</taxon>
        <taxon>Terasakiella</taxon>
    </lineage>
</organism>
<feature type="region of interest" description="Adenylyl transferase" evidence="7">
    <location>
        <begin position="475"/>
        <end position="1000"/>
    </location>
</feature>
<dbReference type="GO" id="GO:0047388">
    <property type="term" value="F:[glutamine synthetase]-adenylyl-L-tyrosine phosphorylase activity"/>
    <property type="evidence" value="ECO:0007669"/>
    <property type="project" value="UniProtKB-EC"/>
</dbReference>
<dbReference type="InterPro" id="IPR043519">
    <property type="entry name" value="NT_sf"/>
</dbReference>
<feature type="domain" description="PII-uridylyltransferase/Glutamine-synthetase adenylyltransferase" evidence="9">
    <location>
        <begin position="325"/>
        <end position="465"/>
    </location>
</feature>
<feature type="region of interest" description="Adenylyl removase" evidence="7">
    <location>
        <begin position="1"/>
        <end position="467"/>
    </location>
</feature>
<dbReference type="Proteomes" id="UP000231658">
    <property type="component" value="Unassembled WGS sequence"/>
</dbReference>
<dbReference type="Pfam" id="PF03710">
    <property type="entry name" value="GlnE"/>
    <property type="match status" value="2"/>
</dbReference>
<sequence>MTSLWYQTVNAPLPKASDQEKSDVGFEHWQEATQRIDDIDEQLNATSLIEDENAKAILTSLLGNSPFLTHCVLSDIPFTCRLLRNGPQATFDDLISELDSFWQTQPARDDMARQLRITKRCAALTIALADICQQWDVFQVTESLTTLAEKSLDYALGTLLREGHRRGYFKLPDPENNPQKGSGFIVLGMGKLGGRELNYSSDVDIIVLFDTEVIETDDPWDLQGNMVRITKQLVQMMDDRTADGYVFRTDLRLRPDPGSTPLAISVLAAETYYESIGQNWERAAMIKARPVAGDIKAGYAFLDILRPYMWRKYMDFAAIQDIHAIKRQINAHKGGHSIALKGHNVKLGHGGIREIEFYAQTQQLIWGGRNPDVRIAPTCKALQALVDAEQVEQKICDELIESYQYLRTVEHRIQMTNDEQTHSIPEDEAAIERLAIFMGYKDSKAFETEFIAHLERVENYYAQLFEETVDRNNHADETGNLVFTGGDTDPNTLNYLKSLGFKKPEFIDSTVRGWHHARYRATRSTRSREILTDLMPALVHAMANTAEPDTAFLRFDEFLSELPAGVQLFSMFQVNPQLLDLVAEVMGEAPRLAEHLARNSGLLEYVLTPDFFTPLPEVECLCQDLEKALGQARDFQDILDISRRWANDRKFQVGVQTLRQIISIKDSGIAQTNIADAIIREMLPRVQEELAIKHGIIEGGDMCIVGLGKAGSCDMTATSDLDLVFIYDVPEDCVGSNGDRALGVAQYFARLSQRFINALTAPTGEGMLYEVDMRLRPSGNAGPIASSLASFERYHEESAWTWEHMALTRARVMSGSDQLREKVEKSIEDILTRQRDMDKLLFDVSDMRKRMEKEHHTDVVWEIKQYRGGIVDIDFMAQYLQLRHAPQHKEILQNNTIDVLLKARELEILEETVANDLISAIELWNIVQGYLRLTVAAELKKEDGGELPHALKDDLVQACGEPSFDILCERMKNAAQQVQKHYKQIIDDPASLIPPKEEDQ</sequence>
<keyword evidence="2 7" id="KW-0548">Nucleotidyltransferase</keyword>
<evidence type="ECO:0000256" key="3">
    <source>
        <dbReference type="ARBA" id="ARBA00022741"/>
    </source>
</evidence>
<evidence type="ECO:0000256" key="4">
    <source>
        <dbReference type="ARBA" id="ARBA00022840"/>
    </source>
</evidence>
<comment type="function">
    <text evidence="7">Involved in the regulation of glutamine synthetase GlnA, a key enzyme in the process to assimilate ammonia. When cellular nitrogen levels are high, the C-terminal adenylyl transferase (AT) inactivates GlnA by covalent transfer of an adenylyl group from ATP to specific tyrosine residue of GlnA, thus reducing its activity. Conversely, when nitrogen levels are low, the N-terminal adenylyl removase (AR) activates GlnA by removing the adenylyl group by phosphorolysis, increasing its activity. The regulatory region of GlnE binds the signal transduction protein PII (GlnB) which indicates the nitrogen status of the cell.</text>
</comment>
<keyword evidence="4 7" id="KW-0067">ATP-binding</keyword>
<name>A0A1C3RL73_9PROT</name>
<feature type="domain" description="Glutamate-ammonia ligase adenylyltransferase repeated" evidence="8">
    <location>
        <begin position="58"/>
        <end position="302"/>
    </location>
</feature>
<proteinExistence type="inferred from homology"/>
<dbReference type="EC" id="2.7.7.42" evidence="7"/>
<dbReference type="GO" id="GO:0008882">
    <property type="term" value="F:[glutamate-ammonia-ligase] adenylyltransferase activity"/>
    <property type="evidence" value="ECO:0007669"/>
    <property type="project" value="UniProtKB-UniRule"/>
</dbReference>
<reference evidence="10 11" key="1">
    <citation type="submission" date="2016-07" db="EMBL/GenBank/DDBJ databases">
        <authorList>
            <person name="Lefevre C.T."/>
        </authorList>
    </citation>
    <scope>NUCLEOTIDE SEQUENCE [LARGE SCALE GENOMIC DNA]</scope>
    <source>
        <strain evidence="10">PR1</strain>
    </source>
</reference>
<evidence type="ECO:0000313" key="11">
    <source>
        <dbReference type="Proteomes" id="UP000231658"/>
    </source>
</evidence>
<evidence type="ECO:0000256" key="1">
    <source>
        <dbReference type="ARBA" id="ARBA00022679"/>
    </source>
</evidence>
<dbReference type="PANTHER" id="PTHR30621:SF0">
    <property type="entry name" value="BIFUNCTIONAL GLUTAMINE SYNTHETASE ADENYLYLTRANSFERASE_ADENYLYL-REMOVING ENZYME"/>
    <property type="match status" value="1"/>
</dbReference>
<dbReference type="InterPro" id="IPR005190">
    <property type="entry name" value="GlnE_rpt_dom"/>
</dbReference>
<dbReference type="GO" id="GO:0005524">
    <property type="term" value="F:ATP binding"/>
    <property type="evidence" value="ECO:0007669"/>
    <property type="project" value="UniProtKB-UniRule"/>
</dbReference>
<keyword evidence="3 7" id="KW-0547">Nucleotide-binding</keyword>
<dbReference type="Gene3D" id="3.30.460.10">
    <property type="entry name" value="Beta Polymerase, domain 2"/>
    <property type="match status" value="2"/>
</dbReference>
<dbReference type="GO" id="GO:0000820">
    <property type="term" value="P:regulation of glutamine family amino acid metabolic process"/>
    <property type="evidence" value="ECO:0007669"/>
    <property type="project" value="UniProtKB-UniRule"/>
</dbReference>
<dbReference type="EMBL" id="FLYE01000047">
    <property type="protein sequence ID" value="SCA58062.1"/>
    <property type="molecule type" value="Genomic_DNA"/>
</dbReference>